<dbReference type="AlphaFoldDB" id="A0A368QYG8"/>
<dbReference type="EMBL" id="CM003531">
    <property type="protein sequence ID" value="RCV22996.1"/>
    <property type="molecule type" value="Genomic_DNA"/>
</dbReference>
<reference evidence="2" key="1">
    <citation type="journal article" date="2012" name="Nat. Biotechnol.">
        <title>Reference genome sequence of the model plant Setaria.</title>
        <authorList>
            <person name="Bennetzen J.L."/>
            <person name="Schmutz J."/>
            <person name="Wang H."/>
            <person name="Percifield R."/>
            <person name="Hawkins J."/>
            <person name="Pontaroli A.C."/>
            <person name="Estep M."/>
            <person name="Feng L."/>
            <person name="Vaughn J.N."/>
            <person name="Grimwood J."/>
            <person name="Jenkins J."/>
            <person name="Barry K."/>
            <person name="Lindquist E."/>
            <person name="Hellsten U."/>
            <person name="Deshpande S."/>
            <person name="Wang X."/>
            <person name="Wu X."/>
            <person name="Mitros T."/>
            <person name="Triplett J."/>
            <person name="Yang X."/>
            <person name="Ye C.Y."/>
            <person name="Mauro-Herrera M."/>
            <person name="Wang L."/>
            <person name="Li P."/>
            <person name="Sharma M."/>
            <person name="Sharma R."/>
            <person name="Ronald P.C."/>
            <person name="Panaud O."/>
            <person name="Kellogg E.A."/>
            <person name="Brutnell T.P."/>
            <person name="Doust A.N."/>
            <person name="Tuskan G.A."/>
            <person name="Rokhsar D."/>
            <person name="Devos K.M."/>
        </authorList>
    </citation>
    <scope>NUCLEOTIDE SEQUENCE [LARGE SCALE GENOMIC DNA]</scope>
    <source>
        <strain evidence="2">Yugu1</strain>
    </source>
</reference>
<dbReference type="KEGG" id="sita:101759878"/>
<name>A0A368QYG8_SETIT</name>
<evidence type="ECO:0000256" key="1">
    <source>
        <dbReference type="SAM" id="Phobius"/>
    </source>
</evidence>
<evidence type="ECO:0000313" key="2">
    <source>
        <dbReference type="EMBL" id="RCV22996.1"/>
    </source>
</evidence>
<reference evidence="2" key="2">
    <citation type="submission" date="2015-07" db="EMBL/GenBank/DDBJ databases">
        <authorList>
            <person name="Noorani M."/>
        </authorList>
    </citation>
    <scope>NUCLEOTIDE SEQUENCE</scope>
    <source>
        <strain evidence="2">Yugu1</strain>
    </source>
</reference>
<feature type="transmembrane region" description="Helical" evidence="1">
    <location>
        <begin position="104"/>
        <end position="121"/>
    </location>
</feature>
<gene>
    <name evidence="2" type="ORF">SETIT_4G264600v2</name>
</gene>
<protein>
    <submittedName>
        <fullName evidence="2">Uncharacterized protein</fullName>
    </submittedName>
</protein>
<keyword evidence="1" id="KW-0472">Membrane</keyword>
<keyword evidence="1" id="KW-0812">Transmembrane</keyword>
<proteinExistence type="predicted"/>
<dbReference type="OrthoDB" id="681998at2759"/>
<accession>A0A368QYG8</accession>
<keyword evidence="1" id="KW-1133">Transmembrane helix</keyword>
<feature type="transmembrane region" description="Helical" evidence="1">
    <location>
        <begin position="133"/>
        <end position="156"/>
    </location>
</feature>
<feature type="transmembrane region" description="Helical" evidence="1">
    <location>
        <begin position="48"/>
        <end position="67"/>
    </location>
</feature>
<feature type="transmembrane region" description="Helical" evidence="1">
    <location>
        <begin position="73"/>
        <end position="92"/>
    </location>
</feature>
<organism evidence="2">
    <name type="scientific">Setaria italica</name>
    <name type="common">Foxtail millet</name>
    <name type="synonym">Panicum italicum</name>
    <dbReference type="NCBI Taxonomy" id="4555"/>
    <lineage>
        <taxon>Eukaryota</taxon>
        <taxon>Viridiplantae</taxon>
        <taxon>Streptophyta</taxon>
        <taxon>Embryophyta</taxon>
        <taxon>Tracheophyta</taxon>
        <taxon>Spermatophyta</taxon>
        <taxon>Magnoliopsida</taxon>
        <taxon>Liliopsida</taxon>
        <taxon>Poales</taxon>
        <taxon>Poaceae</taxon>
        <taxon>PACMAD clade</taxon>
        <taxon>Panicoideae</taxon>
        <taxon>Panicodae</taxon>
        <taxon>Paniceae</taxon>
        <taxon>Cenchrinae</taxon>
        <taxon>Setaria</taxon>
    </lineage>
</organism>
<sequence>MESSPAKQEIRDESAAAAAAGGGGGVVLGAQRQLIDLGLVVRRRLQSAALFLFWGFMGALGALRQLIELEVLNLLQAAVLFLFRACSGGVGALRQLIEPEDRRVQAAAFFLAFGGCTVLNGTALNRSVNPEHLFAGFFMFNIGAAMAILTLASGGAGRAADRMERFLRGFF</sequence>